<dbReference type="Gene3D" id="3.40.50.150">
    <property type="entry name" value="Vaccinia Virus protein VP39"/>
    <property type="match status" value="1"/>
</dbReference>
<dbReference type="RefSeq" id="WP_184742458.1">
    <property type="nucleotide sequence ID" value="NZ_JACHGJ010000001.1"/>
</dbReference>
<dbReference type="GO" id="GO:0008168">
    <property type="term" value="F:methyltransferase activity"/>
    <property type="evidence" value="ECO:0007669"/>
    <property type="project" value="UniProtKB-KW"/>
</dbReference>
<comment type="caution">
    <text evidence="2">The sequence shown here is derived from an EMBL/GenBank/DDBJ whole genome shotgun (WGS) entry which is preliminary data.</text>
</comment>
<dbReference type="Proteomes" id="UP000587760">
    <property type="component" value="Unassembled WGS sequence"/>
</dbReference>
<keyword evidence="2" id="KW-0808">Transferase</keyword>
<dbReference type="AlphaFoldDB" id="A0A841R695"/>
<evidence type="ECO:0000313" key="3">
    <source>
        <dbReference type="Proteomes" id="UP000587760"/>
    </source>
</evidence>
<keyword evidence="3" id="KW-1185">Reference proteome</keyword>
<dbReference type="InterPro" id="IPR029063">
    <property type="entry name" value="SAM-dependent_MTases_sf"/>
</dbReference>
<evidence type="ECO:0000259" key="1">
    <source>
        <dbReference type="Pfam" id="PF05430"/>
    </source>
</evidence>
<gene>
    <name evidence="2" type="ORF">HNR50_000162</name>
</gene>
<reference evidence="2 3" key="1">
    <citation type="submission" date="2020-08" db="EMBL/GenBank/DDBJ databases">
        <title>Genomic Encyclopedia of Type Strains, Phase IV (KMG-IV): sequencing the most valuable type-strain genomes for metagenomic binning, comparative biology and taxonomic classification.</title>
        <authorList>
            <person name="Goeker M."/>
        </authorList>
    </citation>
    <scope>NUCLEOTIDE SEQUENCE [LARGE SCALE GENOMIC DNA]</scope>
    <source>
        <strain evidence="2 3">DSM 2461</strain>
    </source>
</reference>
<proteinExistence type="predicted"/>
<feature type="domain" description="MnmC-like methyltransferase" evidence="1">
    <location>
        <begin position="146"/>
        <end position="237"/>
    </location>
</feature>
<dbReference type="Pfam" id="PF05430">
    <property type="entry name" value="Methyltransf_30"/>
    <property type="match status" value="1"/>
</dbReference>
<organism evidence="2 3">
    <name type="scientific">Spirochaeta isovalerica</name>
    <dbReference type="NCBI Taxonomy" id="150"/>
    <lineage>
        <taxon>Bacteria</taxon>
        <taxon>Pseudomonadati</taxon>
        <taxon>Spirochaetota</taxon>
        <taxon>Spirochaetia</taxon>
        <taxon>Spirochaetales</taxon>
        <taxon>Spirochaetaceae</taxon>
        <taxon>Spirochaeta</taxon>
    </lineage>
</organism>
<keyword evidence="2" id="KW-0489">Methyltransferase</keyword>
<evidence type="ECO:0000313" key="2">
    <source>
        <dbReference type="EMBL" id="MBB6478529.1"/>
    </source>
</evidence>
<dbReference type="PANTHER" id="PTHR39963:SF1">
    <property type="entry name" value="MNMC-LIKE METHYLTRANSFERASE DOMAIN-CONTAINING PROTEIN"/>
    <property type="match status" value="1"/>
</dbReference>
<dbReference type="SUPFAM" id="SSF53335">
    <property type="entry name" value="S-adenosyl-L-methionine-dependent methyltransferases"/>
    <property type="match status" value="1"/>
</dbReference>
<protein>
    <submittedName>
        <fullName evidence="2">tRNA U34 5-methylaminomethyl-2-thiouridine-forming methyltransferase MnmC</fullName>
    </submittedName>
</protein>
<name>A0A841R695_9SPIO</name>
<dbReference type="PANTHER" id="PTHR39963">
    <property type="entry name" value="SLL0983 PROTEIN"/>
    <property type="match status" value="1"/>
</dbReference>
<dbReference type="GO" id="GO:0032259">
    <property type="term" value="P:methylation"/>
    <property type="evidence" value="ECO:0007669"/>
    <property type="project" value="UniProtKB-KW"/>
</dbReference>
<accession>A0A841R695</accession>
<dbReference type="CDD" id="cd02440">
    <property type="entry name" value="AdoMet_MTases"/>
    <property type="match status" value="1"/>
</dbReference>
<dbReference type="EMBL" id="JACHGJ010000001">
    <property type="protein sequence ID" value="MBB6478529.1"/>
    <property type="molecule type" value="Genomic_DNA"/>
</dbReference>
<sequence>MQAEQKALQIISAFMESEIIDKSKLVTELKKNDLLVKTDDGTYTLRSTSESELMHSRIGALKEAFEKFAYPSGIADRKKPKLLDLCSGMGYNSLAALSCNDETEIHLVEMSRELLFLGSCLPLEIESKEMYDRAVDGFIQNQLSGQLIFHCGDARAIIPELPEKYFDIVFHDGFSPSNDPVLYSVEFLSLLKSRISRDGILISYSSSIPFRKALYDAEFHIGEGPAIGRQRGITIAAIRSDDKRLCSRIPLHDEMLMALATVGTPFRDPGLNSSAMEIFERRNREREVLRNSGNYLTVKKIKNDKIDPSYKKTALEAPDTRTAIGELNKILLTNTKM</sequence>
<dbReference type="InterPro" id="IPR008471">
    <property type="entry name" value="MnmC-like_methylTransf"/>
</dbReference>
<dbReference type="GO" id="GO:0016645">
    <property type="term" value="F:oxidoreductase activity, acting on the CH-NH group of donors"/>
    <property type="evidence" value="ECO:0007669"/>
    <property type="project" value="InterPro"/>
</dbReference>